<dbReference type="PANTHER" id="PTHR46844">
    <property type="entry name" value="SLR5058 PROTEIN"/>
    <property type="match status" value="1"/>
</dbReference>
<accession>A0A1Z4JN63</accession>
<dbReference type="SUPFAM" id="SSF52540">
    <property type="entry name" value="P-loop containing nucleoside triphosphate hydrolases"/>
    <property type="match status" value="1"/>
</dbReference>
<dbReference type="AlphaFoldDB" id="A0A1Z4JN63"/>
<dbReference type="Pfam" id="PF05729">
    <property type="entry name" value="NACHT"/>
    <property type="match status" value="1"/>
</dbReference>
<dbReference type="InterPro" id="IPR027417">
    <property type="entry name" value="P-loop_NTPase"/>
</dbReference>
<organism evidence="2 3">
    <name type="scientific">Leptolyngbya boryana NIES-2135</name>
    <dbReference type="NCBI Taxonomy" id="1973484"/>
    <lineage>
        <taxon>Bacteria</taxon>
        <taxon>Bacillati</taxon>
        <taxon>Cyanobacteriota</taxon>
        <taxon>Cyanophyceae</taxon>
        <taxon>Leptolyngbyales</taxon>
        <taxon>Leptolyngbyaceae</taxon>
        <taxon>Leptolyngbya group</taxon>
        <taxon>Leptolyngbya</taxon>
    </lineage>
</organism>
<dbReference type="InterPro" id="IPR054501">
    <property type="entry name" value="NCH2"/>
</dbReference>
<name>A0A1Z4JN63_LEPBY</name>
<keyword evidence="3" id="KW-1185">Reference proteome</keyword>
<dbReference type="Proteomes" id="UP000217895">
    <property type="component" value="Chromosome"/>
</dbReference>
<dbReference type="InterPro" id="IPR007111">
    <property type="entry name" value="NACHT_NTPase"/>
</dbReference>
<dbReference type="Pfam" id="PF22727">
    <property type="entry name" value="NCH2"/>
    <property type="match status" value="1"/>
</dbReference>
<proteinExistence type="predicted"/>
<evidence type="ECO:0000313" key="2">
    <source>
        <dbReference type="EMBL" id="BAY58146.1"/>
    </source>
</evidence>
<sequence>MASRSLQACPTGVEQIAHALTHQGLSQEKLAGEDCSSATSKKFCRGEKVDRRIFVKLCEKLDLNWEEIAGIAAQSPDVKIDASMDLVQKFRDRIRPHLQKRCGTMRVLDMSQPIGLDDIYTSVNILEKITGNRGLEPSELLQTGSAENIERFNLVAVKGKPILGLKAVEKHSTLMILGKPGAGKTTFLKHLAIQCISGRFQPQQVPIFITLKEFAESKERPDLIEYIGLYLECDETEAIRELLDRGNALILLDGLDEVRETDISHVLRQIHKFSERYYRNQFVMTCRIAACEYTFEQFTEVEVTDFDNDQIADFARKWFRSREDEIKRERFLQLLKAHPPIQELATSPLLLMLLCLVFEDSGDFPANRSELYQNSVDVLLKKWDVKRNIERDQIYKKLSLKRKEDLLSQIAYRTFKTGDYFFKQKDLERQIREFIENLPGASTDAQELELDSEAVLKSIEAQHGLFVERARERYSFSHLTFHEYFTAREIVHQESYKELVEHITDKRWHEVFLLVVDLRPNSEDLAVIMKQKIDSLLLGDEQLQQLLLWISKQYYLDKNEFNCNAAAGRALLYGLVLAIVLETVFVIHFELACVLDSTVEEKFHIDLNFARSIENGDIVNSIRDAYSSLALILADIQSRTQDENLHSKVDKLQNRLSSISEKDLQHWFNKKLIPSTQELRDEINQYLIEADFQFQQFSDEQKQSLKHYYDANLILARCLNRDVCINPKVRQKIEDALLLPIAEIQKL</sequence>
<protein>
    <recommendedName>
        <fullName evidence="1">NACHT domain-containing protein</fullName>
    </recommendedName>
</protein>
<dbReference type="PROSITE" id="PS50837">
    <property type="entry name" value="NACHT"/>
    <property type="match status" value="1"/>
</dbReference>
<dbReference type="Gene3D" id="3.40.50.300">
    <property type="entry name" value="P-loop containing nucleotide triphosphate hydrolases"/>
    <property type="match status" value="1"/>
</dbReference>
<feature type="domain" description="NACHT" evidence="1">
    <location>
        <begin position="172"/>
        <end position="258"/>
    </location>
</feature>
<dbReference type="EMBL" id="AP018203">
    <property type="protein sequence ID" value="BAY58146.1"/>
    <property type="molecule type" value="Genomic_DNA"/>
</dbReference>
<evidence type="ECO:0000313" key="3">
    <source>
        <dbReference type="Proteomes" id="UP000217895"/>
    </source>
</evidence>
<evidence type="ECO:0000259" key="1">
    <source>
        <dbReference type="PROSITE" id="PS50837"/>
    </source>
</evidence>
<dbReference type="PANTHER" id="PTHR46844:SF1">
    <property type="entry name" value="SLR5058 PROTEIN"/>
    <property type="match status" value="1"/>
</dbReference>
<reference evidence="2 3" key="1">
    <citation type="submission" date="2017-06" db="EMBL/GenBank/DDBJ databases">
        <title>Genome sequencing of cyanobaciteial culture collection at National Institute for Environmental Studies (NIES).</title>
        <authorList>
            <person name="Hirose Y."/>
            <person name="Shimura Y."/>
            <person name="Fujisawa T."/>
            <person name="Nakamura Y."/>
            <person name="Kawachi M."/>
        </authorList>
    </citation>
    <scope>NUCLEOTIDE SEQUENCE [LARGE SCALE GENOMIC DNA]</scope>
    <source>
        <strain evidence="2 3">NIES-2135</strain>
    </source>
</reference>
<gene>
    <name evidence="2" type="ORF">NIES2135_50190</name>
</gene>